<dbReference type="InterPro" id="IPR036396">
    <property type="entry name" value="Cyt_P450_sf"/>
</dbReference>
<evidence type="ECO:0000256" key="2">
    <source>
        <dbReference type="ARBA" id="ARBA00004167"/>
    </source>
</evidence>
<dbReference type="PANTHER" id="PTHR47283">
    <property type="entry name" value="ENT-KAURENE OXIDASE, CHLOROPLASTIC"/>
    <property type="match status" value="1"/>
</dbReference>
<evidence type="ECO:0000256" key="1">
    <source>
        <dbReference type="ARBA" id="ARBA00001971"/>
    </source>
</evidence>
<evidence type="ECO:0000256" key="5">
    <source>
        <dbReference type="ARBA" id="ARBA00022692"/>
    </source>
</evidence>
<dbReference type="SUPFAM" id="SSF48264">
    <property type="entry name" value="Cytochrome P450"/>
    <property type="match status" value="1"/>
</dbReference>
<dbReference type="Gramene" id="TKW22742">
    <property type="protein sequence ID" value="TKW22742"/>
    <property type="gene ID" value="SEVIR_4G247800v2"/>
</dbReference>
<dbReference type="PANTHER" id="PTHR47283:SF1">
    <property type="entry name" value="ENT-KAURENE OXIDASE, CHLOROPLASTIC"/>
    <property type="match status" value="1"/>
</dbReference>
<keyword evidence="4 12" id="KW-0349">Heme</keyword>
<reference evidence="14" key="1">
    <citation type="submission" date="2019-03" db="EMBL/GenBank/DDBJ databases">
        <title>WGS assembly of Setaria viridis.</title>
        <authorList>
            <person name="Huang P."/>
            <person name="Jenkins J."/>
            <person name="Grimwood J."/>
            <person name="Barry K."/>
            <person name="Healey A."/>
            <person name="Mamidi S."/>
            <person name="Sreedasyam A."/>
            <person name="Shu S."/>
            <person name="Feldman M."/>
            <person name="Wu J."/>
            <person name="Yu Y."/>
            <person name="Chen C."/>
            <person name="Johnson J."/>
            <person name="Rokhsar D."/>
            <person name="Baxter I."/>
            <person name="Schmutz J."/>
            <person name="Brutnell T."/>
            <person name="Kellogg E."/>
        </authorList>
    </citation>
    <scope>NUCLEOTIDE SEQUENCE [LARGE SCALE GENOMIC DNA]</scope>
</reference>
<evidence type="ECO:0000256" key="6">
    <source>
        <dbReference type="ARBA" id="ARBA00022723"/>
    </source>
</evidence>
<dbReference type="PROSITE" id="PS00086">
    <property type="entry name" value="CYTOCHROME_P450"/>
    <property type="match status" value="1"/>
</dbReference>
<keyword evidence="5" id="KW-0812">Transmembrane</keyword>
<feature type="binding site" description="axial binding residue" evidence="12">
    <location>
        <position position="515"/>
    </location>
    <ligand>
        <name>heme</name>
        <dbReference type="ChEBI" id="CHEBI:30413"/>
    </ligand>
    <ligandPart>
        <name>Fe</name>
        <dbReference type="ChEBI" id="CHEBI:18248"/>
    </ligandPart>
</feature>
<dbReference type="InterPro" id="IPR001128">
    <property type="entry name" value="Cyt_P450"/>
</dbReference>
<dbReference type="OMA" id="NDWEEPE"/>
<dbReference type="InterPro" id="IPR044225">
    <property type="entry name" value="KO_chloroplastic"/>
</dbReference>
<dbReference type="CDD" id="cd11075">
    <property type="entry name" value="CYP77_89"/>
    <property type="match status" value="1"/>
</dbReference>
<protein>
    <recommendedName>
        <fullName evidence="16">Ent-kaurene oxidase</fullName>
    </recommendedName>
</protein>
<dbReference type="GO" id="GO:0005783">
    <property type="term" value="C:endoplasmic reticulum"/>
    <property type="evidence" value="ECO:0007669"/>
    <property type="project" value="TreeGrafter"/>
</dbReference>
<evidence type="ECO:0000256" key="12">
    <source>
        <dbReference type="PIRSR" id="PIRSR602401-1"/>
    </source>
</evidence>
<evidence type="ECO:0000256" key="10">
    <source>
        <dbReference type="ARBA" id="ARBA00023033"/>
    </source>
</evidence>
<evidence type="ECO:0000256" key="8">
    <source>
        <dbReference type="ARBA" id="ARBA00023002"/>
    </source>
</evidence>
<keyword evidence="11" id="KW-0472">Membrane</keyword>
<comment type="subcellular location">
    <subcellularLocation>
        <location evidence="2">Membrane</location>
        <topology evidence="2">Single-pass membrane protein</topology>
    </subcellularLocation>
</comment>
<dbReference type="InterPro" id="IPR017972">
    <property type="entry name" value="Cyt_P450_CS"/>
</dbReference>
<name>A0A4U6V2X9_SETVI</name>
<keyword evidence="7" id="KW-1133">Transmembrane helix</keyword>
<evidence type="ECO:0000256" key="9">
    <source>
        <dbReference type="ARBA" id="ARBA00023004"/>
    </source>
</evidence>
<accession>A0A4U6V2X9</accession>
<organism evidence="14 15">
    <name type="scientific">Setaria viridis</name>
    <name type="common">Green bristlegrass</name>
    <name type="synonym">Setaria italica subsp. viridis</name>
    <dbReference type="NCBI Taxonomy" id="4556"/>
    <lineage>
        <taxon>Eukaryota</taxon>
        <taxon>Viridiplantae</taxon>
        <taxon>Streptophyta</taxon>
        <taxon>Embryophyta</taxon>
        <taxon>Tracheophyta</taxon>
        <taxon>Spermatophyta</taxon>
        <taxon>Magnoliopsida</taxon>
        <taxon>Liliopsida</taxon>
        <taxon>Poales</taxon>
        <taxon>Poaceae</taxon>
        <taxon>PACMAD clade</taxon>
        <taxon>Panicoideae</taxon>
        <taxon>Panicodae</taxon>
        <taxon>Paniceae</taxon>
        <taxon>Cenchrinae</taxon>
        <taxon>Setaria</taxon>
    </lineage>
</organism>
<keyword evidence="9 12" id="KW-0408">Iron</keyword>
<keyword evidence="8 13" id="KW-0560">Oxidoreductase</keyword>
<dbReference type="GO" id="GO:0005506">
    <property type="term" value="F:iron ion binding"/>
    <property type="evidence" value="ECO:0007669"/>
    <property type="project" value="InterPro"/>
</dbReference>
<evidence type="ECO:0000313" key="14">
    <source>
        <dbReference type="EMBL" id="TKW22742.1"/>
    </source>
</evidence>
<dbReference type="GO" id="GO:0009686">
    <property type="term" value="P:gibberellin biosynthetic process"/>
    <property type="evidence" value="ECO:0007669"/>
    <property type="project" value="InterPro"/>
</dbReference>
<dbReference type="GO" id="GO:0016709">
    <property type="term" value="F:oxidoreductase activity, acting on paired donors, with incorporation or reduction of molecular oxygen, NAD(P)H as one donor, and incorporation of one atom of oxygen"/>
    <property type="evidence" value="ECO:0007669"/>
    <property type="project" value="TreeGrafter"/>
</dbReference>
<comment type="similarity">
    <text evidence="3 13">Belongs to the cytochrome P450 family.</text>
</comment>
<dbReference type="EMBL" id="CM016555">
    <property type="protein sequence ID" value="TKW22742.1"/>
    <property type="molecule type" value="Genomic_DNA"/>
</dbReference>
<dbReference type="GO" id="GO:0010241">
    <property type="term" value="P:ent-kaurene oxidation to kaurenoic acid"/>
    <property type="evidence" value="ECO:0007669"/>
    <property type="project" value="InterPro"/>
</dbReference>
<dbReference type="AlphaFoldDB" id="A0A4U6V2X9"/>
<evidence type="ECO:0000256" key="13">
    <source>
        <dbReference type="RuleBase" id="RU000461"/>
    </source>
</evidence>
<dbReference type="GO" id="GO:0052615">
    <property type="term" value="F:ent-kaurene oxidase activity"/>
    <property type="evidence" value="ECO:0007669"/>
    <property type="project" value="InterPro"/>
</dbReference>
<keyword evidence="10 13" id="KW-0503">Monooxygenase</keyword>
<keyword evidence="6 12" id="KW-0479">Metal-binding</keyword>
<evidence type="ECO:0000313" key="15">
    <source>
        <dbReference type="Proteomes" id="UP000298652"/>
    </source>
</evidence>
<dbReference type="GO" id="GO:0020037">
    <property type="term" value="F:heme binding"/>
    <property type="evidence" value="ECO:0007669"/>
    <property type="project" value="InterPro"/>
</dbReference>
<dbReference type="Proteomes" id="UP000298652">
    <property type="component" value="Chromosome 4"/>
</dbReference>
<dbReference type="InterPro" id="IPR002401">
    <property type="entry name" value="Cyt_P450_E_grp-I"/>
</dbReference>
<gene>
    <name evidence="14" type="ORF">SEVIR_4G247800v2</name>
</gene>
<dbReference type="GO" id="GO:0009707">
    <property type="term" value="C:chloroplast outer membrane"/>
    <property type="evidence" value="ECO:0007669"/>
    <property type="project" value="TreeGrafter"/>
</dbReference>
<evidence type="ECO:0000256" key="11">
    <source>
        <dbReference type="ARBA" id="ARBA00023136"/>
    </source>
</evidence>
<evidence type="ECO:0008006" key="16">
    <source>
        <dbReference type="Google" id="ProtNLM"/>
    </source>
</evidence>
<comment type="cofactor">
    <cofactor evidence="1 12">
        <name>heme</name>
        <dbReference type="ChEBI" id="CHEBI:30413"/>
    </cofactor>
</comment>
<sequence>MCRGARSFPPHAWRPVTPVLCFSSYKKKNRTSPRSRIHVHGAPVYTNDSAAHSIEPSPMETMLASLVPASGTAAAAAAAGGLVAAAAAALVAGGGRLVGQKDRLNAPPAVPGLPIIGNLHQLKEKKPHQTFARWAQVYGPIYTIRTGASSVAVLNSTEVAKEAMVAKFSSISTRKLSNALSVLTCDKKIVATSDYGDFHKMVKRYVMVSMLGASSQKQFRGIRDMVIDNMLSTFHTLVTDDPKAALNFREVFKNELFRLSLIQALGEDMSSVYVEEFGKTISKEEIYQTTVVDLMMCALAVDWRDFFPYLRWISNRNFETKVSTTEARRTAVIRALINQQKKRIARGEARVSYLDFLVAQNTLTDEQVTTLVWEAVIEAADTTLVTTEWAMYELCKNQEKQERLFEEIQEVCGDETVTEDDLPRLPYLNAVFHETLRRHPPVSLVPPRFVHENTTLAGYDIPAGTELIINLYGCNMNKNDWDEPEEWKPERFLDGRFEQADMFKTMAFGAGRRACAGATQATNIACTAIARFVQDFAWRLKEGDEDKDDTIQLTTNRLYPLHVYLTPRGRK</sequence>
<dbReference type="Gene3D" id="1.10.630.10">
    <property type="entry name" value="Cytochrome P450"/>
    <property type="match status" value="1"/>
</dbReference>
<dbReference type="PRINTS" id="PR00463">
    <property type="entry name" value="EP450I"/>
</dbReference>
<dbReference type="PRINTS" id="PR00385">
    <property type="entry name" value="P450"/>
</dbReference>
<proteinExistence type="inferred from homology"/>
<keyword evidence="15" id="KW-1185">Reference proteome</keyword>
<evidence type="ECO:0000256" key="7">
    <source>
        <dbReference type="ARBA" id="ARBA00022989"/>
    </source>
</evidence>
<dbReference type="Pfam" id="PF00067">
    <property type="entry name" value="p450"/>
    <property type="match status" value="1"/>
</dbReference>
<evidence type="ECO:0000256" key="4">
    <source>
        <dbReference type="ARBA" id="ARBA00022617"/>
    </source>
</evidence>
<dbReference type="FunFam" id="1.10.630.10:FF:000062">
    <property type="entry name" value="Ent-kaurene oxidase 2"/>
    <property type="match status" value="1"/>
</dbReference>
<evidence type="ECO:0000256" key="3">
    <source>
        <dbReference type="ARBA" id="ARBA00010617"/>
    </source>
</evidence>